<feature type="transmembrane region" description="Helical" evidence="7">
    <location>
        <begin position="138"/>
        <end position="156"/>
    </location>
</feature>
<dbReference type="InterPro" id="IPR036259">
    <property type="entry name" value="MFS_trans_sf"/>
</dbReference>
<dbReference type="PANTHER" id="PTHR42718">
    <property type="entry name" value="MAJOR FACILITATOR SUPERFAMILY MULTIDRUG TRANSPORTER MFSC"/>
    <property type="match status" value="1"/>
</dbReference>
<feature type="transmembrane region" description="Helical" evidence="7">
    <location>
        <begin position="329"/>
        <end position="348"/>
    </location>
</feature>
<dbReference type="InterPro" id="IPR020846">
    <property type="entry name" value="MFS_dom"/>
</dbReference>
<name>A0A1H7RNB5_9BURK</name>
<dbReference type="Gene3D" id="1.20.1250.20">
    <property type="entry name" value="MFS general substrate transporter like domains"/>
    <property type="match status" value="1"/>
</dbReference>
<organism evidence="9 10">
    <name type="scientific">Paraburkholderia caballeronis</name>
    <dbReference type="NCBI Taxonomy" id="416943"/>
    <lineage>
        <taxon>Bacteria</taxon>
        <taxon>Pseudomonadati</taxon>
        <taxon>Pseudomonadota</taxon>
        <taxon>Betaproteobacteria</taxon>
        <taxon>Burkholderiales</taxon>
        <taxon>Burkholderiaceae</taxon>
        <taxon>Paraburkholderia</taxon>
    </lineage>
</organism>
<dbReference type="Gene3D" id="1.20.1720.10">
    <property type="entry name" value="Multidrug resistance protein D"/>
    <property type="match status" value="1"/>
</dbReference>
<keyword evidence="5 7" id="KW-1133">Transmembrane helix</keyword>
<keyword evidence="10" id="KW-1185">Reference proteome</keyword>
<dbReference type="SUPFAM" id="SSF103473">
    <property type="entry name" value="MFS general substrate transporter"/>
    <property type="match status" value="1"/>
</dbReference>
<evidence type="ECO:0000259" key="8">
    <source>
        <dbReference type="PROSITE" id="PS50850"/>
    </source>
</evidence>
<dbReference type="Proteomes" id="UP000199120">
    <property type="component" value="Unassembled WGS sequence"/>
</dbReference>
<feature type="transmembrane region" description="Helical" evidence="7">
    <location>
        <begin position="227"/>
        <end position="246"/>
    </location>
</feature>
<proteinExistence type="predicted"/>
<feature type="domain" description="Major facilitator superfamily (MFS) profile" evidence="8">
    <location>
        <begin position="10"/>
        <end position="456"/>
    </location>
</feature>
<feature type="transmembrane region" description="Helical" evidence="7">
    <location>
        <begin position="300"/>
        <end position="317"/>
    </location>
</feature>
<dbReference type="STRING" id="416943.SAMN05445871_5477"/>
<dbReference type="PANTHER" id="PTHR42718:SF46">
    <property type="entry name" value="BLR6921 PROTEIN"/>
    <property type="match status" value="1"/>
</dbReference>
<evidence type="ECO:0000256" key="7">
    <source>
        <dbReference type="SAM" id="Phobius"/>
    </source>
</evidence>
<keyword evidence="6 7" id="KW-0472">Membrane</keyword>
<dbReference type="InterPro" id="IPR011701">
    <property type="entry name" value="MFS"/>
</dbReference>
<evidence type="ECO:0000256" key="1">
    <source>
        <dbReference type="ARBA" id="ARBA00004651"/>
    </source>
</evidence>
<keyword evidence="3" id="KW-1003">Cell membrane</keyword>
<gene>
    <name evidence="9" type="ORF">SAMN05192542_110103</name>
</gene>
<feature type="transmembrane region" description="Helical" evidence="7">
    <location>
        <begin position="200"/>
        <end position="221"/>
    </location>
</feature>
<feature type="transmembrane region" description="Helical" evidence="7">
    <location>
        <begin position="162"/>
        <end position="179"/>
    </location>
</feature>
<feature type="transmembrane region" description="Helical" evidence="7">
    <location>
        <begin position="430"/>
        <end position="447"/>
    </location>
</feature>
<feature type="transmembrane region" description="Helical" evidence="7">
    <location>
        <begin position="49"/>
        <end position="68"/>
    </location>
</feature>
<evidence type="ECO:0000256" key="5">
    <source>
        <dbReference type="ARBA" id="ARBA00022989"/>
    </source>
</evidence>
<feature type="transmembrane region" description="Helical" evidence="7">
    <location>
        <begin position="267"/>
        <end position="288"/>
    </location>
</feature>
<feature type="transmembrane region" description="Helical" evidence="7">
    <location>
        <begin position="354"/>
        <end position="372"/>
    </location>
</feature>
<evidence type="ECO:0000313" key="9">
    <source>
        <dbReference type="EMBL" id="SEL61642.1"/>
    </source>
</evidence>
<accession>A0A1H7RNB5</accession>
<keyword evidence="2" id="KW-0813">Transport</keyword>
<dbReference type="Pfam" id="PF07690">
    <property type="entry name" value="MFS_1"/>
    <property type="match status" value="1"/>
</dbReference>
<dbReference type="AlphaFoldDB" id="A0A1H7RNB5"/>
<dbReference type="PROSITE" id="PS50850">
    <property type="entry name" value="MFS"/>
    <property type="match status" value="1"/>
</dbReference>
<sequence>MLLALKAFIVPVIVACAMFMEAVDANVIVTALPEMARTFGHDPVTLKVAVTSYVLGLGVFIPVCGWFADRFGARTIFRVAIGIFIAGSLLCAASTSLFTFTLARFVQGVGGAMMVPVGRIIIFRVVERSEYIRAMNYLSVPAMLGPAAGPLLGGFITTYLHWRLIFFINIPIGILGIWLTNRHIRNTHEPHPGPLDWTGFTLSAGGASLFMLGLSFLDGGLVPVRTAVWMAVSGALLLALYVGYAYRVPRPLLDLRFFRVPTFQASVLGGSLFRIGLGAVPFLLPLVLQEGHGMSAFESGLITCASAFGGMFMRTLASTVLRRFGFRNTLIYNAVLSGVAIAACGLFFPGTPTWLIWAVVLLGGFFPALQFTSLNSMTYAEIDSRDVGRATSLGSVVQQMSLGLGVTVAGIVLQITRTLNGHATLAWSDFWPAFVAVGLCPFASILVTRRLARNAGDDIARGRRVDTGATDASAKPEQG</sequence>
<dbReference type="GO" id="GO:0005886">
    <property type="term" value="C:plasma membrane"/>
    <property type="evidence" value="ECO:0007669"/>
    <property type="project" value="UniProtKB-SubCell"/>
</dbReference>
<feature type="transmembrane region" description="Helical" evidence="7">
    <location>
        <begin position="393"/>
        <end position="415"/>
    </location>
</feature>
<reference evidence="10" key="1">
    <citation type="submission" date="2016-10" db="EMBL/GenBank/DDBJ databases">
        <authorList>
            <person name="Varghese N."/>
            <person name="Submissions S."/>
        </authorList>
    </citation>
    <scope>NUCLEOTIDE SEQUENCE [LARGE SCALE GENOMIC DNA]</scope>
    <source>
        <strain evidence="10">LMG 26416</strain>
    </source>
</reference>
<evidence type="ECO:0000313" key="10">
    <source>
        <dbReference type="Proteomes" id="UP000199120"/>
    </source>
</evidence>
<protein>
    <submittedName>
        <fullName evidence="9">Drug resistance transporter, EmrB/QacA subfamily</fullName>
    </submittedName>
</protein>
<evidence type="ECO:0000256" key="3">
    <source>
        <dbReference type="ARBA" id="ARBA00022475"/>
    </source>
</evidence>
<dbReference type="RefSeq" id="WP_090551574.1">
    <property type="nucleotide sequence ID" value="NZ_FNSR01000003.1"/>
</dbReference>
<dbReference type="PRINTS" id="PR01036">
    <property type="entry name" value="TCRTETB"/>
</dbReference>
<comment type="subcellular location">
    <subcellularLocation>
        <location evidence="1">Cell membrane</location>
        <topology evidence="1">Multi-pass membrane protein</topology>
    </subcellularLocation>
</comment>
<evidence type="ECO:0000256" key="6">
    <source>
        <dbReference type="ARBA" id="ARBA00023136"/>
    </source>
</evidence>
<evidence type="ECO:0000256" key="2">
    <source>
        <dbReference type="ARBA" id="ARBA00022448"/>
    </source>
</evidence>
<dbReference type="EMBL" id="FOAJ01000010">
    <property type="protein sequence ID" value="SEL61642.1"/>
    <property type="molecule type" value="Genomic_DNA"/>
</dbReference>
<dbReference type="OrthoDB" id="9807274at2"/>
<evidence type="ECO:0000256" key="4">
    <source>
        <dbReference type="ARBA" id="ARBA00022692"/>
    </source>
</evidence>
<keyword evidence="4 7" id="KW-0812">Transmembrane</keyword>
<dbReference type="GO" id="GO:0022857">
    <property type="term" value="F:transmembrane transporter activity"/>
    <property type="evidence" value="ECO:0007669"/>
    <property type="project" value="InterPro"/>
</dbReference>
<feature type="transmembrane region" description="Helical" evidence="7">
    <location>
        <begin position="75"/>
        <end position="99"/>
    </location>
</feature>
<feature type="transmembrane region" description="Helical" evidence="7">
    <location>
        <begin position="105"/>
        <end position="126"/>
    </location>
</feature>